<reference evidence="4" key="1">
    <citation type="journal article" date="2021" name="Nat. Commun.">
        <title>Genomic analyses provide insights into spinach domestication and the genetic basis of agronomic traits.</title>
        <authorList>
            <person name="Cai X."/>
            <person name="Sun X."/>
            <person name="Xu C."/>
            <person name="Sun H."/>
            <person name="Wang X."/>
            <person name="Ge C."/>
            <person name="Zhang Z."/>
            <person name="Wang Q."/>
            <person name="Fei Z."/>
            <person name="Jiao C."/>
            <person name="Wang Q."/>
        </authorList>
    </citation>
    <scope>NUCLEOTIDE SEQUENCE [LARGE SCALE GENOMIC DNA]</scope>
    <source>
        <strain evidence="4">cv. Varoflay</strain>
    </source>
</reference>
<dbReference type="RefSeq" id="XP_021867498.1">
    <property type="nucleotide sequence ID" value="XM_022011806.1"/>
</dbReference>
<dbReference type="Pfam" id="PF04603">
    <property type="entry name" value="Mog1"/>
    <property type="match status" value="1"/>
</dbReference>
<dbReference type="GeneID" id="110806166"/>
<accession>A0A9R0JIB6</accession>
<dbReference type="GO" id="GO:0006606">
    <property type="term" value="P:protein import into nucleus"/>
    <property type="evidence" value="ECO:0007669"/>
    <property type="project" value="TreeGrafter"/>
</dbReference>
<gene>
    <name evidence="5 6 7 8" type="primary">LOC110806166</name>
</gene>
<dbReference type="OrthoDB" id="10255285at2759"/>
<sequence length="200" mass="21888">MAEDACSEHPLFGVAISMTFPLRFQDLSNVREVPDHQEAFVDPSRDESLFVELLEFKKEVADEGSAVWFLQDLAREQDAEGGMLIEQSGVLEVPGLCYRSMPVVVTSAVGQMAISKGRQGREAQNIVRVYLANLRLVEVGTDILITAYEPLVINPLSESAGTVGAGVVVPAEHSGHMPIAEVFKLCVSSFKVHDWSLFNP</sequence>
<dbReference type="KEGG" id="soe:110806166"/>
<name>A0A9R0JIB6_SPIOL</name>
<evidence type="ECO:0000256" key="3">
    <source>
        <dbReference type="ARBA" id="ARBA00022927"/>
    </source>
</evidence>
<dbReference type="GO" id="GO:0005085">
    <property type="term" value="F:guanyl-nucleotide exchange factor activity"/>
    <property type="evidence" value="ECO:0000318"/>
    <property type="project" value="GO_Central"/>
</dbReference>
<dbReference type="RefSeq" id="XP_021867489.1">
    <property type="nucleotide sequence ID" value="XM_022011797.1"/>
</dbReference>
<dbReference type="AlphaFoldDB" id="A0A9R0JIB6"/>
<organism evidence="4 8">
    <name type="scientific">Spinacia oleracea</name>
    <name type="common">Spinach</name>
    <dbReference type="NCBI Taxonomy" id="3562"/>
    <lineage>
        <taxon>Eukaryota</taxon>
        <taxon>Viridiplantae</taxon>
        <taxon>Streptophyta</taxon>
        <taxon>Embryophyta</taxon>
        <taxon>Tracheophyta</taxon>
        <taxon>Spermatophyta</taxon>
        <taxon>Magnoliopsida</taxon>
        <taxon>eudicotyledons</taxon>
        <taxon>Gunneridae</taxon>
        <taxon>Pentapetalae</taxon>
        <taxon>Caryophyllales</taxon>
        <taxon>Chenopodiaceae</taxon>
        <taxon>Chenopodioideae</taxon>
        <taxon>Anserineae</taxon>
        <taxon>Spinacia</taxon>
    </lineage>
</organism>
<dbReference type="InterPro" id="IPR007681">
    <property type="entry name" value="Mog1"/>
</dbReference>
<dbReference type="InterPro" id="IPR016123">
    <property type="entry name" value="Mog1/PsbP_a/b/a-sand"/>
</dbReference>
<evidence type="ECO:0000256" key="2">
    <source>
        <dbReference type="ARBA" id="ARBA00022448"/>
    </source>
</evidence>
<keyword evidence="3" id="KW-0653">Protein transport</keyword>
<evidence type="ECO:0000313" key="6">
    <source>
        <dbReference type="RefSeq" id="XP_021867498.1"/>
    </source>
</evidence>
<dbReference type="RefSeq" id="XP_021867506.1">
    <property type="nucleotide sequence ID" value="XM_022011814.1"/>
</dbReference>
<evidence type="ECO:0000313" key="7">
    <source>
        <dbReference type="RefSeq" id="XP_021867506.1"/>
    </source>
</evidence>
<keyword evidence="4" id="KW-1185">Reference proteome</keyword>
<protein>
    <submittedName>
        <fullName evidence="5 6">Probable ran guanine nucleotide release factor</fullName>
    </submittedName>
</protein>
<comment type="similarity">
    <text evidence="1">Belongs to the MOG1 family.</text>
</comment>
<dbReference type="GO" id="GO:0031267">
    <property type="term" value="F:small GTPase binding"/>
    <property type="evidence" value="ECO:0000318"/>
    <property type="project" value="GO_Central"/>
</dbReference>
<proteinExistence type="inferred from homology"/>
<dbReference type="PANTHER" id="PTHR15837:SF0">
    <property type="entry name" value="RAN GUANINE NUCLEOTIDE RELEASE FACTOR"/>
    <property type="match status" value="1"/>
</dbReference>
<evidence type="ECO:0000313" key="5">
    <source>
        <dbReference type="RefSeq" id="XP_021867489.1"/>
    </source>
</evidence>
<dbReference type="Proteomes" id="UP000813463">
    <property type="component" value="Chromosome 1"/>
</dbReference>
<dbReference type="Gene3D" id="3.40.1000.10">
    <property type="entry name" value="Mog1/PsbP, alpha/beta/alpha sandwich"/>
    <property type="match status" value="1"/>
</dbReference>
<evidence type="ECO:0000313" key="4">
    <source>
        <dbReference type="Proteomes" id="UP000813463"/>
    </source>
</evidence>
<dbReference type="GO" id="GO:0005634">
    <property type="term" value="C:nucleus"/>
    <property type="evidence" value="ECO:0000318"/>
    <property type="project" value="GO_Central"/>
</dbReference>
<evidence type="ECO:0000313" key="8">
    <source>
        <dbReference type="RefSeq" id="XP_021867513.1"/>
    </source>
</evidence>
<reference evidence="5 6" key="2">
    <citation type="submission" date="2025-04" db="UniProtKB">
        <authorList>
            <consortium name="RefSeq"/>
        </authorList>
    </citation>
    <scope>IDENTIFICATION</scope>
</reference>
<dbReference type="RefSeq" id="XP_021867513.1">
    <property type="nucleotide sequence ID" value="XM_022011821.1"/>
</dbReference>
<keyword evidence="2" id="KW-0813">Transport</keyword>
<evidence type="ECO:0000256" key="1">
    <source>
        <dbReference type="ARBA" id="ARBA00010307"/>
    </source>
</evidence>
<dbReference type="SUPFAM" id="SSF55724">
    <property type="entry name" value="Mog1p/PsbP-like"/>
    <property type="match status" value="1"/>
</dbReference>
<dbReference type="PANTHER" id="PTHR15837">
    <property type="entry name" value="RAN GUANINE NUCLEOTIDE RELEASE FACTOR"/>
    <property type="match status" value="1"/>
</dbReference>